<evidence type="ECO:0000313" key="10">
    <source>
        <dbReference type="Proteomes" id="UP000266177"/>
    </source>
</evidence>
<feature type="transmembrane region" description="Helical" evidence="8">
    <location>
        <begin position="255"/>
        <end position="279"/>
    </location>
</feature>
<feature type="transmembrane region" description="Helical" evidence="8">
    <location>
        <begin position="74"/>
        <end position="100"/>
    </location>
</feature>
<feature type="transmembrane region" description="Helical" evidence="8">
    <location>
        <begin position="322"/>
        <end position="351"/>
    </location>
</feature>
<dbReference type="RefSeq" id="WP_119796293.1">
    <property type="nucleotide sequence ID" value="NZ_QYZD01000041.1"/>
</dbReference>
<dbReference type="AlphaFoldDB" id="A0A3A3GF74"/>
<gene>
    <name evidence="9" type="ORF">DQX05_26450</name>
</gene>
<dbReference type="EMBL" id="QYZD01000041">
    <property type="protein sequence ID" value="RJG18991.1"/>
    <property type="molecule type" value="Genomic_DNA"/>
</dbReference>
<sequence length="366" mass="40572">MFKDRKTLYYLGLFTAGLLLYKLVDNIGGVLQFFSTLMSMMTPFFIAFFIAYLLRPLVNALEARLFSRQRLRRLYSILIVYTLFLGLIFIVITVITPRIIDSVSTLLAGLPQYIAGTEQWVRGHVLEQEWFAQSGIDARVGEFLSSASSQISEFVRLILNNLLSGLLSITTTLLNLVIGFIVSIYLLKDKEAIGRGTQKILVALLGQSRAASIVDFVKRIDTTFSQYFVGVILDAMIIGSIVFVGLLILQSPFALLAALVVGVTNVIPYFGPFIGMLFVGLITLFVSPMQALWNVLFIFIIQQLDGYYIGPKVIGNKVGIGPLWIIFAIIIGGGFFGLIGMFIAVPVVAVIKTAFDSYIERRLSSK</sequence>
<dbReference type="Pfam" id="PF01594">
    <property type="entry name" value="AI-2E_transport"/>
    <property type="match status" value="1"/>
</dbReference>
<evidence type="ECO:0000313" key="9">
    <source>
        <dbReference type="EMBL" id="RJG18991.1"/>
    </source>
</evidence>
<proteinExistence type="inferred from homology"/>
<comment type="similarity">
    <text evidence="2">Belongs to the autoinducer-2 exporter (AI-2E) (TC 2.A.86) family.</text>
</comment>
<evidence type="ECO:0000256" key="4">
    <source>
        <dbReference type="ARBA" id="ARBA00022475"/>
    </source>
</evidence>
<keyword evidence="7 8" id="KW-0472">Membrane</keyword>
<organism evidence="9 10">
    <name type="scientific">Paenibacillus thiaminolyticus</name>
    <name type="common">Bacillus thiaminolyticus</name>
    <dbReference type="NCBI Taxonomy" id="49283"/>
    <lineage>
        <taxon>Bacteria</taxon>
        <taxon>Bacillati</taxon>
        <taxon>Bacillota</taxon>
        <taxon>Bacilli</taxon>
        <taxon>Bacillales</taxon>
        <taxon>Paenibacillaceae</taxon>
        <taxon>Paenibacillus</taxon>
    </lineage>
</organism>
<feature type="transmembrane region" description="Helical" evidence="8">
    <location>
        <begin position="7"/>
        <end position="24"/>
    </location>
</feature>
<evidence type="ECO:0000256" key="1">
    <source>
        <dbReference type="ARBA" id="ARBA00004651"/>
    </source>
</evidence>
<evidence type="ECO:0000256" key="7">
    <source>
        <dbReference type="ARBA" id="ARBA00023136"/>
    </source>
</evidence>
<feature type="transmembrane region" description="Helical" evidence="8">
    <location>
        <begin position="162"/>
        <end position="187"/>
    </location>
</feature>
<dbReference type="OrthoDB" id="9793390at2"/>
<dbReference type="PANTHER" id="PTHR21716">
    <property type="entry name" value="TRANSMEMBRANE PROTEIN"/>
    <property type="match status" value="1"/>
</dbReference>
<comment type="subcellular location">
    <subcellularLocation>
        <location evidence="1">Cell membrane</location>
        <topology evidence="1">Multi-pass membrane protein</topology>
    </subcellularLocation>
</comment>
<protein>
    <submittedName>
        <fullName evidence="9">AI-2E family transporter</fullName>
    </submittedName>
</protein>
<keyword evidence="5 8" id="KW-0812">Transmembrane</keyword>
<reference evidence="9 10" key="1">
    <citation type="submission" date="2018-09" db="EMBL/GenBank/DDBJ databases">
        <title>Paenibacillus SK2017-BO5.</title>
        <authorList>
            <person name="Piskunova J.V."/>
            <person name="Dubiley S.A."/>
            <person name="Severinov K.V."/>
        </authorList>
    </citation>
    <scope>NUCLEOTIDE SEQUENCE [LARGE SCALE GENOMIC DNA]</scope>
    <source>
        <strain evidence="9 10">BO5</strain>
    </source>
</reference>
<keyword evidence="6 8" id="KW-1133">Transmembrane helix</keyword>
<dbReference type="Proteomes" id="UP000266177">
    <property type="component" value="Unassembled WGS sequence"/>
</dbReference>
<evidence type="ECO:0000256" key="3">
    <source>
        <dbReference type="ARBA" id="ARBA00022448"/>
    </source>
</evidence>
<dbReference type="GO" id="GO:0005886">
    <property type="term" value="C:plasma membrane"/>
    <property type="evidence" value="ECO:0007669"/>
    <property type="project" value="UniProtKB-SubCell"/>
</dbReference>
<keyword evidence="3" id="KW-0813">Transport</keyword>
<evidence type="ECO:0000256" key="6">
    <source>
        <dbReference type="ARBA" id="ARBA00022989"/>
    </source>
</evidence>
<name>A0A3A3GF74_PANTH</name>
<keyword evidence="4" id="KW-1003">Cell membrane</keyword>
<dbReference type="GO" id="GO:0055085">
    <property type="term" value="P:transmembrane transport"/>
    <property type="evidence" value="ECO:0007669"/>
    <property type="project" value="TreeGrafter"/>
</dbReference>
<accession>A0A3A3GF74</accession>
<dbReference type="PANTHER" id="PTHR21716:SF53">
    <property type="entry name" value="PERMEASE PERM-RELATED"/>
    <property type="match status" value="1"/>
</dbReference>
<evidence type="ECO:0000256" key="5">
    <source>
        <dbReference type="ARBA" id="ARBA00022692"/>
    </source>
</evidence>
<feature type="transmembrane region" description="Helical" evidence="8">
    <location>
        <begin position="30"/>
        <end position="54"/>
    </location>
</feature>
<evidence type="ECO:0000256" key="8">
    <source>
        <dbReference type="SAM" id="Phobius"/>
    </source>
</evidence>
<dbReference type="InterPro" id="IPR002549">
    <property type="entry name" value="AI-2E-like"/>
</dbReference>
<feature type="transmembrane region" description="Helical" evidence="8">
    <location>
        <begin position="227"/>
        <end position="249"/>
    </location>
</feature>
<evidence type="ECO:0000256" key="2">
    <source>
        <dbReference type="ARBA" id="ARBA00009773"/>
    </source>
</evidence>
<comment type="caution">
    <text evidence="9">The sequence shown here is derived from an EMBL/GenBank/DDBJ whole genome shotgun (WGS) entry which is preliminary data.</text>
</comment>